<evidence type="ECO:0000313" key="3">
    <source>
        <dbReference type="EMBL" id="GER49964.1"/>
    </source>
</evidence>
<dbReference type="PANTHER" id="PTHR31065:SF9">
    <property type="entry name" value="TRANSCRIPTION FACTOR FAMILY PROTEIN, PUTATIVE-RELATED"/>
    <property type="match status" value="1"/>
</dbReference>
<dbReference type="EMBL" id="BKCP01008959">
    <property type="protein sequence ID" value="GER49964.1"/>
    <property type="molecule type" value="Genomic_DNA"/>
</dbReference>
<organism evidence="3 4">
    <name type="scientific">Striga asiatica</name>
    <name type="common">Asiatic witchweed</name>
    <name type="synonym">Buchnera asiatica</name>
    <dbReference type="NCBI Taxonomy" id="4170"/>
    <lineage>
        <taxon>Eukaryota</taxon>
        <taxon>Viridiplantae</taxon>
        <taxon>Streptophyta</taxon>
        <taxon>Embryophyta</taxon>
        <taxon>Tracheophyta</taxon>
        <taxon>Spermatophyta</taxon>
        <taxon>Magnoliopsida</taxon>
        <taxon>eudicotyledons</taxon>
        <taxon>Gunneridae</taxon>
        <taxon>Pentapetalae</taxon>
        <taxon>asterids</taxon>
        <taxon>lamiids</taxon>
        <taxon>Lamiales</taxon>
        <taxon>Orobanchaceae</taxon>
        <taxon>Buchnereae</taxon>
        <taxon>Striga</taxon>
    </lineage>
</organism>
<proteinExistence type="predicted"/>
<reference evidence="4" key="1">
    <citation type="journal article" date="2019" name="Curr. Biol.">
        <title>Genome Sequence of Striga asiatica Provides Insight into the Evolution of Plant Parasitism.</title>
        <authorList>
            <person name="Yoshida S."/>
            <person name="Kim S."/>
            <person name="Wafula E.K."/>
            <person name="Tanskanen J."/>
            <person name="Kim Y.M."/>
            <person name="Honaas L."/>
            <person name="Yang Z."/>
            <person name="Spallek T."/>
            <person name="Conn C.E."/>
            <person name="Ichihashi Y."/>
            <person name="Cheong K."/>
            <person name="Cui S."/>
            <person name="Der J.P."/>
            <person name="Gundlach H."/>
            <person name="Jiao Y."/>
            <person name="Hori C."/>
            <person name="Ishida J.K."/>
            <person name="Kasahara H."/>
            <person name="Kiba T."/>
            <person name="Kim M.S."/>
            <person name="Koo N."/>
            <person name="Laohavisit A."/>
            <person name="Lee Y.H."/>
            <person name="Lumba S."/>
            <person name="McCourt P."/>
            <person name="Mortimer J.C."/>
            <person name="Mutuku J.M."/>
            <person name="Nomura T."/>
            <person name="Sasaki-Sekimoto Y."/>
            <person name="Seto Y."/>
            <person name="Wang Y."/>
            <person name="Wakatake T."/>
            <person name="Sakakibara H."/>
            <person name="Demura T."/>
            <person name="Yamaguchi S."/>
            <person name="Yoneyama K."/>
            <person name="Manabe R.I."/>
            <person name="Nelson D.C."/>
            <person name="Schulman A.H."/>
            <person name="Timko M.P."/>
            <person name="dePamphilis C.W."/>
            <person name="Choi D."/>
            <person name="Shirasu K."/>
        </authorList>
    </citation>
    <scope>NUCLEOTIDE SEQUENCE [LARGE SCALE GENOMIC DNA]</scope>
    <source>
        <strain evidence="4">cv. UVA1</strain>
    </source>
</reference>
<name>A0A5A7R0Q0_STRAF</name>
<evidence type="ECO:0000313" key="4">
    <source>
        <dbReference type="Proteomes" id="UP000325081"/>
    </source>
</evidence>
<dbReference type="PROSITE" id="PS50119">
    <property type="entry name" value="ZF_BBOX"/>
    <property type="match status" value="1"/>
</dbReference>
<keyword evidence="1" id="KW-0863">Zinc-finger</keyword>
<feature type="domain" description="B box-type" evidence="2">
    <location>
        <begin position="37"/>
        <end position="76"/>
    </location>
</feature>
<gene>
    <name evidence="3" type="ORF">STAS_27242</name>
</gene>
<dbReference type="InterPro" id="IPR000315">
    <property type="entry name" value="Znf_B-box"/>
</dbReference>
<dbReference type="Pfam" id="PF00643">
    <property type="entry name" value="zf-B_box"/>
    <property type="match status" value="1"/>
</dbReference>
<dbReference type="InterPro" id="IPR006734">
    <property type="entry name" value="PLATZ"/>
</dbReference>
<comment type="caution">
    <text evidence="3">The sequence shown here is derived from an EMBL/GenBank/DDBJ whole genome shotgun (WGS) entry which is preliminary data.</text>
</comment>
<evidence type="ECO:0000259" key="2">
    <source>
        <dbReference type="PROSITE" id="PS50119"/>
    </source>
</evidence>
<dbReference type="CDD" id="cd19756">
    <property type="entry name" value="Bbox2"/>
    <property type="match status" value="1"/>
</dbReference>
<keyword evidence="1" id="KW-0479">Metal-binding</keyword>
<keyword evidence="4" id="KW-1185">Reference proteome</keyword>
<dbReference type="Proteomes" id="UP000325081">
    <property type="component" value="Unassembled WGS sequence"/>
</dbReference>
<dbReference type="OrthoDB" id="890219at2759"/>
<evidence type="ECO:0000256" key="1">
    <source>
        <dbReference type="PROSITE-ProRule" id="PRU00024"/>
    </source>
</evidence>
<dbReference type="PANTHER" id="PTHR31065">
    <property type="entry name" value="PLATZ TRANSCRIPTION FACTOR FAMILY PROTEIN"/>
    <property type="match status" value="1"/>
</dbReference>
<dbReference type="GO" id="GO:0008270">
    <property type="term" value="F:zinc ion binding"/>
    <property type="evidence" value="ECO:0007669"/>
    <property type="project" value="UniProtKB-KW"/>
</dbReference>
<dbReference type="SUPFAM" id="SSF57845">
    <property type="entry name" value="B-box zinc-binding domain"/>
    <property type="match status" value="1"/>
</dbReference>
<protein>
    <submittedName>
        <fullName evidence="3">PLATZ transcription factor family protein</fullName>
    </submittedName>
</protein>
<sequence>MSATAKEVMKKIDHIVQKRICPKWIESFLGKTFFEKCPSHNLGKNELNRYCITCDESFCRHCITYGYHKGHDILPINRYTYQNAVPLNEMEVHIDCQNIQVYKCNSKPVLCLNTIRHSDSGLLADGKGKCHVCERKLTNLDRFQFCSIACKIKYVNIYFSVQIQAVTEPIHFLALLDVEEPINPSKRKRSRKGVPTRAPFF</sequence>
<keyword evidence="1" id="KW-0862">Zinc</keyword>
<dbReference type="Gene3D" id="3.30.160.60">
    <property type="entry name" value="Classic Zinc Finger"/>
    <property type="match status" value="1"/>
</dbReference>
<dbReference type="Pfam" id="PF04640">
    <property type="entry name" value="PLATZ"/>
    <property type="match status" value="1"/>
</dbReference>
<dbReference type="AlphaFoldDB" id="A0A5A7R0Q0"/>
<accession>A0A5A7R0Q0</accession>